<sequence>MKPVVIKQRNITPIVVKAPLRLQDQSAEDLEYWLKQPVIFRLRAVTFLVSQSLKKQEKMDKSIVNKRKR</sequence>
<dbReference type="EMBL" id="ACHB01000007">
    <property type="protein sequence ID" value="EEI94066.1"/>
    <property type="molecule type" value="Genomic_DNA"/>
</dbReference>
<accession>C2FSU2</accession>
<proteinExistence type="predicted"/>
<dbReference type="HOGENOM" id="CLU_2809220_0_0_10"/>
<dbReference type="Proteomes" id="UP000006241">
    <property type="component" value="Unassembled WGS sequence"/>
</dbReference>
<reference evidence="1 2" key="1">
    <citation type="submission" date="2009-01" db="EMBL/GenBank/DDBJ databases">
        <authorList>
            <person name="Qin X."/>
            <person name="Bachman B."/>
            <person name="Battles P."/>
            <person name="Bell A."/>
            <person name="Bess C."/>
            <person name="Bickham C."/>
            <person name="Chaboub L."/>
            <person name="Chen D."/>
            <person name="Coyle M."/>
            <person name="Deiros D.R."/>
            <person name="Dinh H."/>
            <person name="Forbes L."/>
            <person name="Fowler G."/>
            <person name="Francisco L."/>
            <person name="Fu Q."/>
            <person name="Gubbala S."/>
            <person name="Hale W."/>
            <person name="Han Y."/>
            <person name="Hemphill L."/>
            <person name="Highlander S.K."/>
            <person name="Hirani K."/>
            <person name="Hogues M."/>
            <person name="Jackson L."/>
            <person name="Jakkamsetti A."/>
            <person name="Javaid M."/>
            <person name="Jiang H."/>
            <person name="Korchina V."/>
            <person name="Kovar C."/>
            <person name="Lara F."/>
            <person name="Lee S."/>
            <person name="Mata R."/>
            <person name="Mathew T."/>
            <person name="Moen C."/>
            <person name="Morales K."/>
            <person name="Munidasa M."/>
            <person name="Nazareth L."/>
            <person name="Ngo R."/>
            <person name="Nguyen L."/>
            <person name="Okwuonu G."/>
            <person name="Ongeri F."/>
            <person name="Patil S."/>
            <person name="Petrosino J."/>
            <person name="Pham C."/>
            <person name="Pham P."/>
            <person name="Pu L.-L."/>
            <person name="Puazo M."/>
            <person name="Raj R."/>
            <person name="Reid J."/>
            <person name="Rouhana J."/>
            <person name="Saada N."/>
            <person name="Shang Y."/>
            <person name="Simmons D."/>
            <person name="Thornton R."/>
            <person name="Warren J."/>
            <person name="Weissenberger G."/>
            <person name="Zhang J."/>
            <person name="Zhang L."/>
            <person name="Zhou C."/>
            <person name="Zhu D."/>
            <person name="Muzny D."/>
            <person name="Worley K."/>
            <person name="Gibbs R."/>
        </authorList>
    </citation>
    <scope>NUCLEOTIDE SEQUENCE [LARGE SCALE GENOMIC DNA]</scope>
    <source>
        <strain evidence="1 2">ATCC 33300</strain>
    </source>
</reference>
<evidence type="ECO:0000313" key="1">
    <source>
        <dbReference type="EMBL" id="EEI94066.1"/>
    </source>
</evidence>
<name>C2FSU2_SPHSI</name>
<organism evidence="1 2">
    <name type="scientific">Sphingobacterium spiritivorum ATCC 33300</name>
    <dbReference type="NCBI Taxonomy" id="525372"/>
    <lineage>
        <taxon>Bacteria</taxon>
        <taxon>Pseudomonadati</taxon>
        <taxon>Bacteroidota</taxon>
        <taxon>Sphingobacteriia</taxon>
        <taxon>Sphingobacteriales</taxon>
        <taxon>Sphingobacteriaceae</taxon>
        <taxon>Sphingobacterium</taxon>
    </lineage>
</organism>
<gene>
    <name evidence="1" type="ORF">HMPREF0765_0398</name>
</gene>
<protein>
    <submittedName>
        <fullName evidence="1">Uncharacterized protein</fullName>
    </submittedName>
</protein>
<comment type="caution">
    <text evidence="1">The sequence shown here is derived from an EMBL/GenBank/DDBJ whole genome shotgun (WGS) entry which is preliminary data.</text>
</comment>
<evidence type="ECO:0000313" key="2">
    <source>
        <dbReference type="Proteomes" id="UP000006241"/>
    </source>
</evidence>
<dbReference type="AlphaFoldDB" id="C2FSU2"/>